<reference evidence="1" key="2">
    <citation type="submission" date="2021-02" db="EMBL/GenBank/DDBJ databases">
        <authorList>
            <person name="Kimball J.A."/>
            <person name="Haas M.W."/>
            <person name="Macchietto M."/>
            <person name="Kono T."/>
            <person name="Duquette J."/>
            <person name="Shao M."/>
        </authorList>
    </citation>
    <scope>NUCLEOTIDE SEQUENCE</scope>
    <source>
        <tissue evidence="1">Fresh leaf tissue</tissue>
    </source>
</reference>
<proteinExistence type="predicted"/>
<sequence length="102" mass="11646">MNSEDDFEKNVELGQWVNSSVMPAEEHDDAAADDVEPRPLLPRHLAHSSSPSFFSYPLLLLHRELELHLSLALIDRRFKLMEDTEMVMKTQRESKVIKASAG</sequence>
<keyword evidence="2" id="KW-1185">Reference proteome</keyword>
<evidence type="ECO:0000313" key="1">
    <source>
        <dbReference type="EMBL" id="KAG8051765.1"/>
    </source>
</evidence>
<organism evidence="1 2">
    <name type="scientific">Zizania palustris</name>
    <name type="common">Northern wild rice</name>
    <dbReference type="NCBI Taxonomy" id="103762"/>
    <lineage>
        <taxon>Eukaryota</taxon>
        <taxon>Viridiplantae</taxon>
        <taxon>Streptophyta</taxon>
        <taxon>Embryophyta</taxon>
        <taxon>Tracheophyta</taxon>
        <taxon>Spermatophyta</taxon>
        <taxon>Magnoliopsida</taxon>
        <taxon>Liliopsida</taxon>
        <taxon>Poales</taxon>
        <taxon>Poaceae</taxon>
        <taxon>BOP clade</taxon>
        <taxon>Oryzoideae</taxon>
        <taxon>Oryzeae</taxon>
        <taxon>Zizaniinae</taxon>
        <taxon>Zizania</taxon>
    </lineage>
</organism>
<protein>
    <submittedName>
        <fullName evidence="1">Uncharacterized protein</fullName>
    </submittedName>
</protein>
<dbReference type="EMBL" id="JAAALK010000288">
    <property type="protein sequence ID" value="KAG8051765.1"/>
    <property type="molecule type" value="Genomic_DNA"/>
</dbReference>
<dbReference type="Proteomes" id="UP000729402">
    <property type="component" value="Unassembled WGS sequence"/>
</dbReference>
<accession>A0A8J5V601</accession>
<comment type="caution">
    <text evidence="1">The sequence shown here is derived from an EMBL/GenBank/DDBJ whole genome shotgun (WGS) entry which is preliminary data.</text>
</comment>
<gene>
    <name evidence="1" type="ORF">GUJ93_ZPchr0001g30734</name>
</gene>
<dbReference type="AlphaFoldDB" id="A0A8J5V601"/>
<evidence type="ECO:0000313" key="2">
    <source>
        <dbReference type="Proteomes" id="UP000729402"/>
    </source>
</evidence>
<name>A0A8J5V601_ZIZPA</name>
<reference evidence="1" key="1">
    <citation type="journal article" date="2021" name="bioRxiv">
        <title>Whole Genome Assembly and Annotation of Northern Wild Rice, Zizania palustris L., Supports a Whole Genome Duplication in the Zizania Genus.</title>
        <authorList>
            <person name="Haas M."/>
            <person name="Kono T."/>
            <person name="Macchietto M."/>
            <person name="Millas R."/>
            <person name="McGilp L."/>
            <person name="Shao M."/>
            <person name="Duquette J."/>
            <person name="Hirsch C.N."/>
            <person name="Kimball J."/>
        </authorList>
    </citation>
    <scope>NUCLEOTIDE SEQUENCE</scope>
    <source>
        <tissue evidence="1">Fresh leaf tissue</tissue>
    </source>
</reference>